<dbReference type="STRING" id="146923.Spa2297_01515"/>
<evidence type="ECO:0000313" key="3">
    <source>
        <dbReference type="EMBL" id="RDD90395.1"/>
    </source>
</evidence>
<dbReference type="AlphaFoldDB" id="A0A369VDZ8"/>
<dbReference type="Proteomes" id="UP000253742">
    <property type="component" value="Unassembled WGS sequence"/>
</dbReference>
<proteinExistence type="predicted"/>
<evidence type="ECO:0000256" key="1">
    <source>
        <dbReference type="SAM" id="MobiDB-lite"/>
    </source>
</evidence>
<dbReference type="Gene3D" id="3.30.70.100">
    <property type="match status" value="1"/>
</dbReference>
<dbReference type="PROSITE" id="PS51725">
    <property type="entry name" value="ABM"/>
    <property type="match status" value="1"/>
</dbReference>
<dbReference type="RefSeq" id="WP_114527251.1">
    <property type="nucleotide sequence ID" value="NZ_JBHYWK010000026.1"/>
</dbReference>
<comment type="caution">
    <text evidence="3">The sequence shown here is derived from an EMBL/GenBank/DDBJ whole genome shotgun (WGS) entry which is preliminary data.</text>
</comment>
<dbReference type="InterPro" id="IPR007575">
    <property type="entry name" value="SchA_CurD-like"/>
</dbReference>
<evidence type="ECO:0000313" key="4">
    <source>
        <dbReference type="Proteomes" id="UP000253742"/>
    </source>
</evidence>
<name>A0A369VDZ8_9ACTN</name>
<feature type="region of interest" description="Disordered" evidence="1">
    <location>
        <begin position="125"/>
        <end position="144"/>
    </location>
</feature>
<dbReference type="SUPFAM" id="SSF54909">
    <property type="entry name" value="Dimeric alpha+beta barrel"/>
    <property type="match status" value="1"/>
</dbReference>
<evidence type="ECO:0000259" key="2">
    <source>
        <dbReference type="PROSITE" id="PS51725"/>
    </source>
</evidence>
<dbReference type="Pfam" id="PF04486">
    <property type="entry name" value="SchA_CurD"/>
    <property type="match status" value="2"/>
</dbReference>
<dbReference type="InterPro" id="IPR011008">
    <property type="entry name" value="Dimeric_a/b-barrel"/>
</dbReference>
<feature type="domain" description="ABM" evidence="2">
    <location>
        <begin position="31"/>
        <end position="122"/>
    </location>
</feature>
<sequence>MTTTTTTPASGPSARQVSHQVSQSVFDGSRLRVVLLVEVHDGAQQQFLETYENLRSHVESVPGHISEQLCQSIENPSQWLITSEWESAPPFLNWVSSEEHVRMVRPLHECVRHTRSLRFHVVRETGGQRAGAEPGRGGLQPAPRIGDGVIRHALTFTVKPGSEEAVARILADYASPEPRVDDTTRLCRTSLFLHGNRVVRAIEVRGDLLAALRHVAEQPEVRAAEEALNPYLEQDRDLGDPESARVFYTRAALPAVHHVTAGERDPAAQRHALSYPARSGQGMRLAQLLAERDEAAADDAHSPVLSSTIFQRDDIVVRLIDVRGDLGAGDPAATLGLPDPARVTELTTLLDGPAGSDAGPARPGDEASELLRALEGARMVPVTDRRAPDA</sequence>
<dbReference type="Pfam" id="PF03992">
    <property type="entry name" value="ABM"/>
    <property type="match status" value="1"/>
</dbReference>
<dbReference type="OrthoDB" id="3553699at2"/>
<reference evidence="3 4" key="1">
    <citation type="submission" date="2018-07" db="EMBL/GenBank/DDBJ databases">
        <title>Genome guided investigation of antibiotics producing actinomycetales strain isolated from a Macau mangrove ecosystem.</title>
        <authorList>
            <person name="Hu D."/>
        </authorList>
    </citation>
    <scope>NUCLEOTIDE SEQUENCE [LARGE SCALE GENOMIC DNA]</scope>
    <source>
        <strain evidence="3 4">2297</strain>
    </source>
</reference>
<dbReference type="InterPro" id="IPR007138">
    <property type="entry name" value="ABM_dom"/>
</dbReference>
<dbReference type="EMBL" id="QQBH01000002">
    <property type="protein sequence ID" value="RDD90395.1"/>
    <property type="molecule type" value="Genomic_DNA"/>
</dbReference>
<protein>
    <submittedName>
        <fullName evidence="3">TcmI family type II polyketide cyclase</fullName>
    </submittedName>
</protein>
<gene>
    <name evidence="3" type="ORF">DVZ84_03295</name>
</gene>
<accession>A0A369VDZ8</accession>
<organism evidence="3 4">
    <name type="scientific">Streptomyces parvulus</name>
    <dbReference type="NCBI Taxonomy" id="146923"/>
    <lineage>
        <taxon>Bacteria</taxon>
        <taxon>Bacillati</taxon>
        <taxon>Actinomycetota</taxon>
        <taxon>Actinomycetes</taxon>
        <taxon>Kitasatosporales</taxon>
        <taxon>Streptomycetaceae</taxon>
        <taxon>Streptomyces</taxon>
    </lineage>
</organism>